<keyword evidence="4" id="KW-0812">Transmembrane</keyword>
<feature type="region of interest" description="Disordered" evidence="3">
    <location>
        <begin position="162"/>
        <end position="371"/>
    </location>
</feature>
<evidence type="ECO:0000313" key="7">
    <source>
        <dbReference type="Proteomes" id="UP001469365"/>
    </source>
</evidence>
<feature type="compositionally biased region" description="Low complexity" evidence="3">
    <location>
        <begin position="165"/>
        <end position="182"/>
    </location>
</feature>
<sequence>MCQEVIELMQRYLDQDLEETEYARMLGHLQQCPDCSELFERLVKVSTELESLPKVVPPYSLVDAILPEIERLEAEAGGAAPAWIAPSQEEAASQSTAVAEDPGSRPRSSRGAGWRSQMREWVSFPVLGGVVAAGLIFGFIVFQQAPPVSNKVAEELASKASQTKSEASSANQASGSAQGLAADTSRGASGQIQEQKSVPAAEDPGNTASQLQVTEQPKDPAVERSQKEPVESADKKPDAAADASQKPVTSMGAPQPPANPAQPSTQDPKPQEPVGNASKKSDTPAEKTGSLPDGAKHQEQYGQPTEGKAPIGPPVQAPPEADKAMGITSAGVADSSQEAKKRNEEQEPVLGPTFAVPDLAPAPKHELESADKSYKAAVKDNLVMIYDKNGKEAYHSKFDQWTGADRIELLSWNGLKLKYTVKMNEQTRTFEIDLKSQTEVEIKN</sequence>
<evidence type="ECO:0000313" key="6">
    <source>
        <dbReference type="EMBL" id="MEK8129392.1"/>
    </source>
</evidence>
<dbReference type="Gene3D" id="1.10.10.1320">
    <property type="entry name" value="Anti-sigma factor, zinc-finger domain"/>
    <property type="match status" value="1"/>
</dbReference>
<evidence type="ECO:0000256" key="4">
    <source>
        <dbReference type="SAM" id="Phobius"/>
    </source>
</evidence>
<feature type="region of interest" description="Disordered" evidence="3">
    <location>
        <begin position="87"/>
        <end position="114"/>
    </location>
</feature>
<protein>
    <recommendedName>
        <fullName evidence="2">Anti-sigma-W factor RsiW</fullName>
    </recommendedName>
</protein>
<evidence type="ECO:0000256" key="1">
    <source>
        <dbReference type="ARBA" id="ARBA00024353"/>
    </source>
</evidence>
<feature type="compositionally biased region" description="Basic and acidic residues" evidence="3">
    <location>
        <begin position="216"/>
        <end position="239"/>
    </location>
</feature>
<reference evidence="6 7" key="1">
    <citation type="submission" date="2024-04" db="EMBL/GenBank/DDBJ databases">
        <title>draft genome sequnece of Paenibacillus filicis.</title>
        <authorList>
            <person name="Kim D.-U."/>
        </authorList>
    </citation>
    <scope>NUCLEOTIDE SEQUENCE [LARGE SCALE GENOMIC DNA]</scope>
    <source>
        <strain evidence="6 7">KACC14197</strain>
    </source>
</reference>
<evidence type="ECO:0000259" key="5">
    <source>
        <dbReference type="Pfam" id="PF13490"/>
    </source>
</evidence>
<dbReference type="InterPro" id="IPR027383">
    <property type="entry name" value="Znf_put"/>
</dbReference>
<comment type="similarity">
    <text evidence="1">Belongs to the zinc-associated anti-sigma factor (ZAS) superfamily. Anti-sigma-W factor family.</text>
</comment>
<keyword evidence="4" id="KW-0472">Membrane</keyword>
<evidence type="ECO:0000256" key="2">
    <source>
        <dbReference type="ARBA" id="ARBA00024438"/>
    </source>
</evidence>
<keyword evidence="7" id="KW-1185">Reference proteome</keyword>
<proteinExistence type="inferred from homology"/>
<feature type="compositionally biased region" description="Polar residues" evidence="3">
    <location>
        <begin position="206"/>
        <end position="215"/>
    </location>
</feature>
<name>A0ABU9DKN2_9BACL</name>
<feature type="compositionally biased region" description="Polar residues" evidence="3">
    <location>
        <begin position="186"/>
        <end position="196"/>
    </location>
</feature>
<accession>A0ABU9DKN2</accession>
<dbReference type="Proteomes" id="UP001469365">
    <property type="component" value="Unassembled WGS sequence"/>
</dbReference>
<evidence type="ECO:0000256" key="3">
    <source>
        <dbReference type="SAM" id="MobiDB-lite"/>
    </source>
</evidence>
<feature type="domain" description="Putative zinc-finger" evidence="5">
    <location>
        <begin position="2"/>
        <end position="35"/>
    </location>
</feature>
<gene>
    <name evidence="6" type="ORF">WMW72_15910</name>
</gene>
<feature type="transmembrane region" description="Helical" evidence="4">
    <location>
        <begin position="121"/>
        <end position="142"/>
    </location>
</feature>
<dbReference type="EMBL" id="JBBPCC010000009">
    <property type="protein sequence ID" value="MEK8129392.1"/>
    <property type="molecule type" value="Genomic_DNA"/>
</dbReference>
<comment type="caution">
    <text evidence="6">The sequence shown here is derived from an EMBL/GenBank/DDBJ whole genome shotgun (WGS) entry which is preliminary data.</text>
</comment>
<organism evidence="6 7">
    <name type="scientific">Paenibacillus filicis</name>
    <dbReference type="NCBI Taxonomy" id="669464"/>
    <lineage>
        <taxon>Bacteria</taxon>
        <taxon>Bacillati</taxon>
        <taxon>Bacillota</taxon>
        <taxon>Bacilli</taxon>
        <taxon>Bacillales</taxon>
        <taxon>Paenibacillaceae</taxon>
        <taxon>Paenibacillus</taxon>
    </lineage>
</organism>
<dbReference type="InterPro" id="IPR041916">
    <property type="entry name" value="Anti_sigma_zinc_sf"/>
</dbReference>
<dbReference type="Pfam" id="PF13490">
    <property type="entry name" value="zf-HC2"/>
    <property type="match status" value="1"/>
</dbReference>
<keyword evidence="4" id="KW-1133">Transmembrane helix</keyword>